<evidence type="ECO:0000313" key="1">
    <source>
        <dbReference type="EMBL" id="AFK45525.1"/>
    </source>
</evidence>
<proteinExistence type="evidence at transcript level"/>
<reference evidence="1" key="1">
    <citation type="submission" date="2012-05" db="EMBL/GenBank/DDBJ databases">
        <authorList>
            <person name="Krishnakumar V."/>
            <person name="Cheung F."/>
            <person name="Xiao Y."/>
            <person name="Chan A."/>
            <person name="Moskal W.A."/>
            <person name="Town C.D."/>
        </authorList>
    </citation>
    <scope>NUCLEOTIDE SEQUENCE</scope>
</reference>
<accession>I3SZ33</accession>
<organism evidence="1">
    <name type="scientific">Lotus japonicus</name>
    <name type="common">Lotus corniculatus var. japonicus</name>
    <dbReference type="NCBI Taxonomy" id="34305"/>
    <lineage>
        <taxon>Eukaryota</taxon>
        <taxon>Viridiplantae</taxon>
        <taxon>Streptophyta</taxon>
        <taxon>Embryophyta</taxon>
        <taxon>Tracheophyta</taxon>
        <taxon>Spermatophyta</taxon>
        <taxon>Magnoliopsida</taxon>
        <taxon>eudicotyledons</taxon>
        <taxon>Gunneridae</taxon>
        <taxon>Pentapetalae</taxon>
        <taxon>rosids</taxon>
        <taxon>fabids</taxon>
        <taxon>Fabales</taxon>
        <taxon>Fabaceae</taxon>
        <taxon>Papilionoideae</taxon>
        <taxon>50 kb inversion clade</taxon>
        <taxon>NPAAA clade</taxon>
        <taxon>Hologalegina</taxon>
        <taxon>robinioid clade</taxon>
        <taxon>Loteae</taxon>
        <taxon>Lotus</taxon>
    </lineage>
</organism>
<name>I3SZ33_LOTJA</name>
<protein>
    <submittedName>
        <fullName evidence="1">Uncharacterized protein</fullName>
    </submittedName>
</protein>
<sequence length="80" mass="8639">MCESSTSGYSCDNAITLFLHNMDASSTLALSTEQSFPRRCRAILNATRAMRSISCAVLISVLKPNSSPFSLVPKPLGFPK</sequence>
<dbReference type="EMBL" id="BT145731">
    <property type="protein sequence ID" value="AFK45525.1"/>
    <property type="molecule type" value="mRNA"/>
</dbReference>
<dbReference type="AlphaFoldDB" id="I3SZ33"/>